<dbReference type="AlphaFoldDB" id="A0A2T7WT69"/>
<feature type="transmembrane region" description="Helical" evidence="1">
    <location>
        <begin position="7"/>
        <end position="28"/>
    </location>
</feature>
<dbReference type="EMBL" id="QDFT01000008">
    <property type="protein sequence ID" value="PVE76976.1"/>
    <property type="molecule type" value="Genomic_DNA"/>
</dbReference>
<keyword evidence="1" id="KW-0812">Transmembrane</keyword>
<evidence type="ECO:0000313" key="2">
    <source>
        <dbReference type="EMBL" id="PVE76976.1"/>
    </source>
</evidence>
<protein>
    <submittedName>
        <fullName evidence="2">Uncharacterized protein</fullName>
    </submittedName>
</protein>
<organism evidence="2 3">
    <name type="scientific">Microbacterium testaceum</name>
    <name type="common">Aureobacterium testaceum</name>
    <name type="synonym">Brevibacterium testaceum</name>
    <dbReference type="NCBI Taxonomy" id="2033"/>
    <lineage>
        <taxon>Bacteria</taxon>
        <taxon>Bacillati</taxon>
        <taxon>Actinomycetota</taxon>
        <taxon>Actinomycetes</taxon>
        <taxon>Micrococcales</taxon>
        <taxon>Microbacteriaceae</taxon>
        <taxon>Microbacterium</taxon>
    </lineage>
</organism>
<keyword evidence="1" id="KW-1133">Transmembrane helix</keyword>
<dbReference type="Proteomes" id="UP000244649">
    <property type="component" value="Unassembled WGS sequence"/>
</dbReference>
<comment type="caution">
    <text evidence="2">The sequence shown here is derived from an EMBL/GenBank/DDBJ whole genome shotgun (WGS) entry which is preliminary data.</text>
</comment>
<proteinExistence type="predicted"/>
<feature type="transmembrane region" description="Helical" evidence="1">
    <location>
        <begin position="34"/>
        <end position="53"/>
    </location>
</feature>
<reference evidence="2 3" key="1">
    <citation type="submission" date="2018-04" db="EMBL/GenBank/DDBJ databases">
        <authorList>
            <person name="Go L.Y."/>
            <person name="Mitchell J.A."/>
        </authorList>
    </citation>
    <scope>NUCLEOTIDE SEQUENCE [LARGE SCALE GENOMIC DNA]</scope>
    <source>
        <strain evidence="2 3">TPD7010</strain>
    </source>
</reference>
<sequence length="73" mass="7654">MTRETRFPLGAIASSVSALICAVPTLLFPADSPIAPKLGFLTVGAVFFALGVLRIRAEGRTPPADGEVDVTRQ</sequence>
<keyword evidence="1" id="KW-0472">Membrane</keyword>
<gene>
    <name evidence="2" type="ORF">DC432_05055</name>
</gene>
<evidence type="ECO:0000313" key="3">
    <source>
        <dbReference type="Proteomes" id="UP000244649"/>
    </source>
</evidence>
<name>A0A2T7WT69_MICTE</name>
<evidence type="ECO:0000256" key="1">
    <source>
        <dbReference type="SAM" id="Phobius"/>
    </source>
</evidence>
<accession>A0A2T7WT69</accession>